<feature type="compositionally biased region" description="Low complexity" evidence="9">
    <location>
        <begin position="35"/>
        <end position="51"/>
    </location>
</feature>
<evidence type="ECO:0000313" key="12">
    <source>
        <dbReference type="EMBL" id="TAA74539.1"/>
    </source>
</evidence>
<feature type="signal peptide" evidence="10">
    <location>
        <begin position="1"/>
        <end position="22"/>
    </location>
</feature>
<evidence type="ECO:0000256" key="7">
    <source>
        <dbReference type="ARBA" id="ARBA00023306"/>
    </source>
</evidence>
<dbReference type="PANTHER" id="PTHR30329:SF21">
    <property type="entry name" value="LIPOPROTEIN YIAD-RELATED"/>
    <property type="match status" value="1"/>
</dbReference>
<dbReference type="NCBIfam" id="TIGR02802">
    <property type="entry name" value="Pal_lipo"/>
    <property type="match status" value="1"/>
</dbReference>
<dbReference type="HAMAP" id="MF_02204">
    <property type="entry name" value="Pal"/>
    <property type="match status" value="1"/>
</dbReference>
<dbReference type="EMBL" id="NQJD01000023">
    <property type="protein sequence ID" value="TAA74539.1"/>
    <property type="molecule type" value="Genomic_DNA"/>
</dbReference>
<dbReference type="CDD" id="cd07185">
    <property type="entry name" value="OmpA_C-like"/>
    <property type="match status" value="1"/>
</dbReference>
<proteinExistence type="inferred from homology"/>
<keyword evidence="4 8" id="KW-0564">Palmitate</keyword>
<dbReference type="Gene3D" id="3.30.1330.60">
    <property type="entry name" value="OmpA-like domain"/>
    <property type="match status" value="1"/>
</dbReference>
<keyword evidence="2 8" id="KW-0732">Signal</keyword>
<dbReference type="InterPro" id="IPR039001">
    <property type="entry name" value="Pal"/>
</dbReference>
<dbReference type="Pfam" id="PF00691">
    <property type="entry name" value="OmpA"/>
    <property type="match status" value="1"/>
</dbReference>
<keyword evidence="7" id="KW-0131">Cell cycle</keyword>
<dbReference type="AlphaFoldDB" id="A0A521G0I0"/>
<gene>
    <name evidence="8" type="primary">pal</name>
    <name evidence="12" type="ORF">CDV28_12311</name>
</gene>
<evidence type="ECO:0000256" key="6">
    <source>
        <dbReference type="ARBA" id="ARBA00023288"/>
    </source>
</evidence>
<evidence type="ECO:0000256" key="1">
    <source>
        <dbReference type="ARBA" id="ARBA00022618"/>
    </source>
</evidence>
<keyword evidence="1" id="KW-0132">Cell division</keyword>
<dbReference type="PANTHER" id="PTHR30329">
    <property type="entry name" value="STATOR ELEMENT OF FLAGELLAR MOTOR COMPLEX"/>
    <property type="match status" value="1"/>
</dbReference>
<keyword evidence="3 8" id="KW-0472">Membrane</keyword>
<dbReference type="InterPro" id="IPR036737">
    <property type="entry name" value="OmpA-like_sf"/>
</dbReference>
<dbReference type="Proteomes" id="UP000316238">
    <property type="component" value="Unassembled WGS sequence"/>
</dbReference>
<name>A0A521G0I0_9BACT</name>
<evidence type="ECO:0000256" key="8">
    <source>
        <dbReference type="HAMAP-Rule" id="MF_02204"/>
    </source>
</evidence>
<feature type="region of interest" description="Disordered" evidence="9">
    <location>
        <begin position="35"/>
        <end position="76"/>
    </location>
</feature>
<evidence type="ECO:0000256" key="3">
    <source>
        <dbReference type="ARBA" id="ARBA00023136"/>
    </source>
</evidence>
<evidence type="ECO:0000313" key="13">
    <source>
        <dbReference type="Proteomes" id="UP000316238"/>
    </source>
</evidence>
<feature type="domain" description="OmpA-like" evidence="11">
    <location>
        <begin position="71"/>
        <end position="186"/>
    </location>
</feature>
<evidence type="ECO:0000259" key="11">
    <source>
        <dbReference type="PROSITE" id="PS51123"/>
    </source>
</evidence>
<comment type="similarity">
    <text evidence="8">Belongs to the Pal lipoprotein family.</text>
</comment>
<dbReference type="SUPFAM" id="SSF103088">
    <property type="entry name" value="OmpA-like"/>
    <property type="match status" value="1"/>
</dbReference>
<keyword evidence="13" id="KW-1185">Reference proteome</keyword>
<keyword evidence="6 8" id="KW-0449">Lipoprotein</keyword>
<comment type="subcellular location">
    <subcellularLocation>
        <location evidence="8">Cell outer membrane</location>
        <topology evidence="8">Lipid-anchor</topology>
    </subcellularLocation>
</comment>
<evidence type="ECO:0000256" key="5">
    <source>
        <dbReference type="ARBA" id="ARBA00023237"/>
    </source>
</evidence>
<evidence type="ECO:0000256" key="2">
    <source>
        <dbReference type="ARBA" id="ARBA00022729"/>
    </source>
</evidence>
<sequence length="186" mass="20155">MQVSKTLCFCVFMALVVPFSMTGCSKKKPTDADAAAAASNGGSAEAATGETPGQDESLASPAGQDGQGNFAEGRTSGPMLPVYFEYDSSRIEGDQVSRVEHNGDFLKEKKDKKIRIEGNCDERGTREYNLALGERRANAAKKYLIKLGVEAGQLSTVSWGEEKPLVFGQDEQSWAQNRRADFVFAE</sequence>
<reference evidence="12" key="1">
    <citation type="submission" date="2017-07" db="EMBL/GenBank/DDBJ databases">
        <title>The cable genome - Insights into the physiology and evolution of filamentous bacteria capable of sulfide oxidation via long distance electron transfer.</title>
        <authorList>
            <person name="Thorup C."/>
            <person name="Bjerg J.T."/>
            <person name="Schreiber L."/>
            <person name="Nielsen L.P."/>
            <person name="Kjeldsen K.U."/>
            <person name="Boesen T."/>
            <person name="Boggild A."/>
            <person name="Meysman F."/>
            <person name="Geelhoed J."/>
            <person name="Schramm A."/>
        </authorList>
    </citation>
    <scope>NUCLEOTIDE SEQUENCE [LARGE SCALE GENOMIC DNA]</scope>
    <source>
        <strain evidence="12">GS</strain>
    </source>
</reference>
<dbReference type="GO" id="GO:0009279">
    <property type="term" value="C:cell outer membrane"/>
    <property type="evidence" value="ECO:0007669"/>
    <property type="project" value="UniProtKB-SubCell"/>
</dbReference>
<protein>
    <recommendedName>
        <fullName evidence="8">Peptidoglycan-associated lipoprotein</fullName>
        <shortName evidence="8">PAL</shortName>
    </recommendedName>
</protein>
<dbReference type="PROSITE" id="PS51257">
    <property type="entry name" value="PROKAR_LIPOPROTEIN"/>
    <property type="match status" value="1"/>
</dbReference>
<evidence type="ECO:0000256" key="9">
    <source>
        <dbReference type="SAM" id="MobiDB-lite"/>
    </source>
</evidence>
<comment type="caution">
    <text evidence="12">The sequence shown here is derived from an EMBL/GenBank/DDBJ whole genome shotgun (WGS) entry which is preliminary data.</text>
</comment>
<feature type="chain" id="PRO_5022231193" description="Peptidoglycan-associated lipoprotein" evidence="10">
    <location>
        <begin position="23"/>
        <end position="186"/>
    </location>
</feature>
<dbReference type="InterPro" id="IPR006664">
    <property type="entry name" value="OMP_bac"/>
</dbReference>
<accession>A0A521G0I0</accession>
<dbReference type="PROSITE" id="PS51123">
    <property type="entry name" value="OMPA_2"/>
    <property type="match status" value="1"/>
</dbReference>
<evidence type="ECO:0000256" key="4">
    <source>
        <dbReference type="ARBA" id="ARBA00023139"/>
    </source>
</evidence>
<dbReference type="InterPro" id="IPR006665">
    <property type="entry name" value="OmpA-like"/>
</dbReference>
<organism evidence="12 13">
    <name type="scientific">Candidatus Electronema aureum</name>
    <dbReference type="NCBI Taxonomy" id="2005002"/>
    <lineage>
        <taxon>Bacteria</taxon>
        <taxon>Pseudomonadati</taxon>
        <taxon>Thermodesulfobacteriota</taxon>
        <taxon>Desulfobulbia</taxon>
        <taxon>Desulfobulbales</taxon>
        <taxon>Desulfobulbaceae</taxon>
        <taxon>Candidatus Electronema</taxon>
    </lineage>
</organism>
<dbReference type="PRINTS" id="PR01021">
    <property type="entry name" value="OMPADOMAIN"/>
</dbReference>
<dbReference type="InterPro" id="IPR014169">
    <property type="entry name" value="Pal_lipo_C"/>
</dbReference>
<evidence type="ECO:0000256" key="10">
    <source>
        <dbReference type="SAM" id="SignalP"/>
    </source>
</evidence>
<keyword evidence="5 8" id="KW-0998">Cell outer membrane</keyword>
<dbReference type="GO" id="GO:0051301">
    <property type="term" value="P:cell division"/>
    <property type="evidence" value="ECO:0007669"/>
    <property type="project" value="UniProtKB-KW"/>
</dbReference>
<dbReference type="InterPro" id="IPR050330">
    <property type="entry name" value="Bact_OuterMem_StrucFunc"/>
</dbReference>